<name>A0A7J6WWC5_THATH</name>
<evidence type="ECO:0000313" key="1">
    <source>
        <dbReference type="EMBL" id="KAF5201217.1"/>
    </source>
</evidence>
<keyword evidence="2" id="KW-1185">Reference proteome</keyword>
<gene>
    <name evidence="1" type="ORF">FRX31_009195</name>
</gene>
<comment type="caution">
    <text evidence="1">The sequence shown here is derived from an EMBL/GenBank/DDBJ whole genome shotgun (WGS) entry which is preliminary data.</text>
</comment>
<dbReference type="Proteomes" id="UP000554482">
    <property type="component" value="Unassembled WGS sequence"/>
</dbReference>
<dbReference type="AlphaFoldDB" id="A0A7J6WWC5"/>
<reference evidence="1 2" key="1">
    <citation type="submission" date="2020-06" db="EMBL/GenBank/DDBJ databases">
        <title>Transcriptomic and genomic resources for Thalictrum thalictroides and T. hernandezii: Facilitating candidate gene discovery in an emerging model plant lineage.</title>
        <authorList>
            <person name="Arias T."/>
            <person name="Riano-Pachon D.M."/>
            <person name="Di Stilio V.S."/>
        </authorList>
    </citation>
    <scope>NUCLEOTIDE SEQUENCE [LARGE SCALE GENOMIC DNA]</scope>
    <source>
        <strain evidence="2">cv. WT478/WT964</strain>
        <tissue evidence="1">Leaves</tissue>
    </source>
</reference>
<dbReference type="EMBL" id="JABWDY010009714">
    <property type="protein sequence ID" value="KAF5201217.1"/>
    <property type="molecule type" value="Genomic_DNA"/>
</dbReference>
<protein>
    <submittedName>
        <fullName evidence="1">Uncharacterized protein</fullName>
    </submittedName>
</protein>
<sequence length="139" mass="15869">MLEPPPGFPNGSNMKYLCFEAKDELCFSSNHCHEELTFFDRLATSFKKSEALCFRACTYLSSQYENKPVLSVGPVLPDPSFAPVLEKRWDYVGILSEHLLYGVVSSTWRSCKHQSLTRQLKVDVDVDVDVDVERREEDG</sequence>
<evidence type="ECO:0000313" key="2">
    <source>
        <dbReference type="Proteomes" id="UP000554482"/>
    </source>
</evidence>
<dbReference type="OrthoDB" id="5835829at2759"/>
<proteinExistence type="predicted"/>
<organism evidence="1 2">
    <name type="scientific">Thalictrum thalictroides</name>
    <name type="common">Rue-anemone</name>
    <name type="synonym">Anemone thalictroides</name>
    <dbReference type="NCBI Taxonomy" id="46969"/>
    <lineage>
        <taxon>Eukaryota</taxon>
        <taxon>Viridiplantae</taxon>
        <taxon>Streptophyta</taxon>
        <taxon>Embryophyta</taxon>
        <taxon>Tracheophyta</taxon>
        <taxon>Spermatophyta</taxon>
        <taxon>Magnoliopsida</taxon>
        <taxon>Ranunculales</taxon>
        <taxon>Ranunculaceae</taxon>
        <taxon>Thalictroideae</taxon>
        <taxon>Thalictrum</taxon>
    </lineage>
</organism>
<accession>A0A7J6WWC5</accession>